<name>A0A2U3N3U9_9GAMM</name>
<dbReference type="EC" id="5.4.99.5" evidence="1"/>
<gene>
    <name evidence="4" type="ORF">KPC_3526</name>
</gene>
<reference evidence="5" key="1">
    <citation type="submission" date="2018-03" db="EMBL/GenBank/DDBJ databases">
        <authorList>
            <person name="Blom J."/>
        </authorList>
    </citation>
    <scope>NUCLEOTIDE SEQUENCE [LARGE SCALE GENOMIC DNA]</scope>
    <source>
        <strain evidence="5">KPC-SM-21</strain>
    </source>
</reference>
<evidence type="ECO:0000313" key="4">
    <source>
        <dbReference type="EMBL" id="SPL72348.1"/>
    </source>
</evidence>
<organism evidence="4 5">
    <name type="scientific">Acinetobacter stercoris</name>
    <dbReference type="NCBI Taxonomy" id="2126983"/>
    <lineage>
        <taxon>Bacteria</taxon>
        <taxon>Pseudomonadati</taxon>
        <taxon>Pseudomonadota</taxon>
        <taxon>Gammaproteobacteria</taxon>
        <taxon>Moraxellales</taxon>
        <taxon>Moraxellaceae</taxon>
        <taxon>Acinetobacter</taxon>
    </lineage>
</organism>
<dbReference type="InterPro" id="IPR002701">
    <property type="entry name" value="CM_II_prokaryot"/>
</dbReference>
<evidence type="ECO:0000313" key="5">
    <source>
        <dbReference type="Proteomes" id="UP000245974"/>
    </source>
</evidence>
<evidence type="ECO:0000256" key="2">
    <source>
        <dbReference type="ARBA" id="ARBA00023235"/>
    </source>
</evidence>
<keyword evidence="5" id="KW-1185">Reference proteome</keyword>
<dbReference type="GO" id="GO:0009697">
    <property type="term" value="P:salicylic acid biosynthetic process"/>
    <property type="evidence" value="ECO:0007669"/>
    <property type="project" value="TreeGrafter"/>
</dbReference>
<feature type="domain" description="Chorismate mutase" evidence="3">
    <location>
        <begin position="8"/>
        <end position="99"/>
    </location>
</feature>
<protein>
    <recommendedName>
        <fullName evidence="1">chorismate mutase</fullName>
        <ecNumber evidence="1">5.4.99.5</ecNumber>
    </recommendedName>
</protein>
<dbReference type="NCBIfam" id="NF006691">
    <property type="entry name" value="PRK09239.1"/>
    <property type="match status" value="1"/>
</dbReference>
<dbReference type="OrthoDB" id="3267837at2"/>
<dbReference type="InterPro" id="IPR036979">
    <property type="entry name" value="CM_dom_sf"/>
</dbReference>
<keyword evidence="2" id="KW-0413">Isomerase</keyword>
<evidence type="ECO:0000259" key="3">
    <source>
        <dbReference type="PROSITE" id="PS51168"/>
    </source>
</evidence>
<dbReference type="PANTHER" id="PTHR38041:SF1">
    <property type="entry name" value="CHORISMATE MUTASE"/>
    <property type="match status" value="1"/>
</dbReference>
<dbReference type="AlphaFoldDB" id="A0A2U3N3U9"/>
<dbReference type="Proteomes" id="UP000245974">
    <property type="component" value="Unassembled WGS sequence"/>
</dbReference>
<dbReference type="GO" id="GO:0046417">
    <property type="term" value="P:chorismate metabolic process"/>
    <property type="evidence" value="ECO:0007669"/>
    <property type="project" value="InterPro"/>
</dbReference>
<evidence type="ECO:0000256" key="1">
    <source>
        <dbReference type="ARBA" id="ARBA00012404"/>
    </source>
</evidence>
<dbReference type="Pfam" id="PF01817">
    <property type="entry name" value="CM_2"/>
    <property type="match status" value="1"/>
</dbReference>
<dbReference type="Gene3D" id="1.20.59.10">
    <property type="entry name" value="Chorismate mutase"/>
    <property type="match status" value="1"/>
</dbReference>
<dbReference type="InterPro" id="IPR036263">
    <property type="entry name" value="Chorismate_II_sf"/>
</dbReference>
<dbReference type="InterPro" id="IPR051331">
    <property type="entry name" value="Chorismate_mutase-related"/>
</dbReference>
<dbReference type="InParanoid" id="A0A2U3N3U9"/>
<proteinExistence type="predicted"/>
<dbReference type="SUPFAM" id="SSF48600">
    <property type="entry name" value="Chorismate mutase II"/>
    <property type="match status" value="1"/>
</dbReference>
<sequence>MKIDNSQREASKTLTELRQSIDNLDAALIFILAERFTRTDKVGHLKAKLHLSAVDHDRELEQFNRIKQLAEDADLDPIFVEKVFKLIISEVIQNHENIAKDMNV</sequence>
<dbReference type="PROSITE" id="PS51168">
    <property type="entry name" value="CHORISMATE_MUT_2"/>
    <property type="match status" value="1"/>
</dbReference>
<dbReference type="SMART" id="SM00830">
    <property type="entry name" value="CM_2"/>
    <property type="match status" value="1"/>
</dbReference>
<dbReference type="GO" id="GO:0004106">
    <property type="term" value="F:chorismate mutase activity"/>
    <property type="evidence" value="ECO:0007669"/>
    <property type="project" value="UniProtKB-EC"/>
</dbReference>
<dbReference type="EMBL" id="OOGT01000267">
    <property type="protein sequence ID" value="SPL72348.1"/>
    <property type="molecule type" value="Genomic_DNA"/>
</dbReference>
<accession>A0A2U3N3U9</accession>
<dbReference type="PANTHER" id="PTHR38041">
    <property type="entry name" value="CHORISMATE MUTASE"/>
    <property type="match status" value="1"/>
</dbReference>
<dbReference type="RefSeq" id="WP_121975741.1">
    <property type="nucleotide sequence ID" value="NZ_OOGT01000267.1"/>
</dbReference>